<reference evidence="2" key="1">
    <citation type="journal article" date="2021" name="Cell">
        <title>Tracing the genetic footprints of vertebrate landing in non-teleost ray-finned fishes.</title>
        <authorList>
            <person name="Bi X."/>
            <person name="Wang K."/>
            <person name="Yang L."/>
            <person name="Pan H."/>
            <person name="Jiang H."/>
            <person name="Wei Q."/>
            <person name="Fang M."/>
            <person name="Yu H."/>
            <person name="Zhu C."/>
            <person name="Cai Y."/>
            <person name="He Y."/>
            <person name="Gan X."/>
            <person name="Zeng H."/>
            <person name="Yu D."/>
            <person name="Zhu Y."/>
            <person name="Jiang H."/>
            <person name="Qiu Q."/>
            <person name="Yang H."/>
            <person name="Zhang Y.E."/>
            <person name="Wang W."/>
            <person name="Zhu M."/>
            <person name="He S."/>
            <person name="Zhang G."/>
        </authorList>
    </citation>
    <scope>NUCLEOTIDE SEQUENCE</scope>
    <source>
        <strain evidence="2">Allg_001</strain>
    </source>
</reference>
<dbReference type="Gene3D" id="3.30.70.330">
    <property type="match status" value="2"/>
</dbReference>
<dbReference type="AlphaFoldDB" id="A0A8J7P5M3"/>
<evidence type="ECO:0000313" key="3">
    <source>
        <dbReference type="Proteomes" id="UP000736164"/>
    </source>
</evidence>
<feature type="compositionally biased region" description="Basic and acidic residues" evidence="1">
    <location>
        <begin position="438"/>
        <end position="456"/>
    </location>
</feature>
<dbReference type="EMBL" id="JAAWVO010072201">
    <property type="protein sequence ID" value="MBN3324730.1"/>
    <property type="molecule type" value="Genomic_DNA"/>
</dbReference>
<evidence type="ECO:0000256" key="1">
    <source>
        <dbReference type="SAM" id="MobiDB-lite"/>
    </source>
</evidence>
<comment type="caution">
    <text evidence="2">The sequence shown here is derived from an EMBL/GenBank/DDBJ whole genome shotgun (WGS) entry which is preliminary data.</text>
</comment>
<gene>
    <name evidence="2" type="primary">Spen_0</name>
    <name evidence="2" type="ORF">GTO95_0017013</name>
</gene>
<accession>A0A8J7P5M3</accession>
<protein>
    <submittedName>
        <fullName evidence="2">MINT protein</fullName>
    </submittedName>
</protein>
<organism evidence="2 3">
    <name type="scientific">Atractosteus spatula</name>
    <name type="common">Alligator gar</name>
    <name type="synonym">Lepisosteus spatula</name>
    <dbReference type="NCBI Taxonomy" id="7917"/>
    <lineage>
        <taxon>Eukaryota</taxon>
        <taxon>Metazoa</taxon>
        <taxon>Chordata</taxon>
        <taxon>Craniata</taxon>
        <taxon>Vertebrata</taxon>
        <taxon>Euteleostomi</taxon>
        <taxon>Actinopterygii</taxon>
        <taxon>Neopterygii</taxon>
        <taxon>Holostei</taxon>
        <taxon>Semionotiformes</taxon>
        <taxon>Lepisosteidae</taxon>
        <taxon>Atractosteus</taxon>
    </lineage>
</organism>
<feature type="region of interest" description="Disordered" evidence="1">
    <location>
        <begin position="166"/>
        <end position="204"/>
    </location>
</feature>
<dbReference type="InterPro" id="IPR012677">
    <property type="entry name" value="Nucleotide-bd_a/b_plait_sf"/>
</dbReference>
<dbReference type="GO" id="GO:0003676">
    <property type="term" value="F:nucleic acid binding"/>
    <property type="evidence" value="ECO:0007669"/>
    <property type="project" value="InterPro"/>
</dbReference>
<feature type="region of interest" description="Disordered" evidence="1">
    <location>
        <begin position="385"/>
        <end position="467"/>
    </location>
</feature>
<dbReference type="Proteomes" id="UP000736164">
    <property type="component" value="Unassembled WGS sequence"/>
</dbReference>
<keyword evidence="3" id="KW-1185">Reference proteome</keyword>
<feature type="region of interest" description="Disordered" evidence="1">
    <location>
        <begin position="485"/>
        <end position="512"/>
    </location>
</feature>
<dbReference type="SUPFAM" id="SSF54928">
    <property type="entry name" value="RNA-binding domain, RBD"/>
    <property type="match status" value="2"/>
</dbReference>
<feature type="compositionally biased region" description="Basic and acidic residues" evidence="1">
    <location>
        <begin position="725"/>
        <end position="742"/>
    </location>
</feature>
<feature type="region of interest" description="Disordered" evidence="1">
    <location>
        <begin position="540"/>
        <end position="564"/>
    </location>
</feature>
<evidence type="ECO:0000313" key="2">
    <source>
        <dbReference type="EMBL" id="MBN3324730.1"/>
    </source>
</evidence>
<proteinExistence type="predicted"/>
<name>A0A8J7P5M3_ATRSP</name>
<feature type="region of interest" description="Disordered" evidence="1">
    <location>
        <begin position="695"/>
        <end position="753"/>
    </location>
</feature>
<feature type="region of interest" description="Disordered" evidence="1">
    <location>
        <begin position="230"/>
        <end position="254"/>
    </location>
</feature>
<dbReference type="InterPro" id="IPR035979">
    <property type="entry name" value="RBD_domain_sf"/>
</dbReference>
<feature type="non-terminal residue" evidence="2">
    <location>
        <position position="1025"/>
    </location>
</feature>
<sequence>MVRETRHLWVGNLPENVREEKIIEHFKRREPGNTRDASCYSCRSRASLRLGSRRGASRSDPASPREPRGLLCRGFGCGRDRAPCEPPFSSGGPAGLTLAGVLESRAPLGLGERCLLMRLKSPGRGALMITGAGGETGRVAQQPALGFRGLAVSVSRVLEPRAWTGCQSGGSRPWGRGGGAGRERRAPGDGRGSGLRLRHPPARPRARCAFAPQPLRQVCQFTCGGASPPSALEGASGTWPASPGPAGPLRVGSETSSGVVRAGALGQGPCGSRPQQLEHIWRRQRLQARRTEFFPGLVRGGGRLAPAFTRALFAGVPRLLRRGADRTAPLCPGLTWEAQARKRYGRVESVKILPKRGSEGGVAAFVDFVDIKSAQKAHNSVNKMGDRDLRTDYNEPGTIPSAARGLDDTLSIGSRGRDVSGFRGGAGGPVYGPPTSLHSREGRYERRLEGDPDQPRQARVASGGSVETGRVSMLQACVCGRGSLSPWRTQGRERRAPGDGRGSGLRLRHPPARPRARCAFAPQPLRQVCQFTCGGASPPSALEGASGTWPASPGPAGPLRVGSETSSGVVRAGALGQGPCGSRPQQLEHIWRRQRLQARRTEFFPGLVRGGGRLAPAFTRALFAGVPRLLRRGADRTAPLCPGLTWEAQARKRYGRVESVKILPKRGSEGGVAAFVDFVDIKSAQKAHNSVNKMGDRDLRTDYNEPGTIPSAARGLDDTLSIGSRGRDVSGEPLDPKAEDLPRSSSLDCTSGPRGRYGSGRPLLLLGCTGILWDCAGLHALGEPGLRSVGRMYELRSGVGVRDRTCLWIVRSMARVSDRREDVLGLWVLFCCSGGARVRGHAGTPGGGAVKTGRRAGGRPQEDGLVFVLRHSRTLEHAQFVTGGWLWDSVRRLEVREGLGGLRVRADTVCKCCSLVASPVNLCAALQCLSRQLRERALMPSARWGQSAQMWPAQPVAARPVHLAGRAGTTHASRTCPLGLLLKIVLSTTHTGVYTSLLRQPPYTGSPLALGQLLALTGGLQTDYK</sequence>
<feature type="non-terminal residue" evidence="2">
    <location>
        <position position="1"/>
    </location>
</feature>